<evidence type="ECO:0000259" key="1">
    <source>
        <dbReference type="Pfam" id="PF01814"/>
    </source>
</evidence>
<protein>
    <submittedName>
        <fullName evidence="2">Bacteriohemerythrin</fullName>
    </submittedName>
</protein>
<accession>A0ABX8JVK1</accession>
<dbReference type="Proteomes" id="UP000683493">
    <property type="component" value="Chromosome"/>
</dbReference>
<dbReference type="NCBIfam" id="TIGR02481">
    <property type="entry name" value="hemeryth_dom"/>
    <property type="match status" value="1"/>
</dbReference>
<keyword evidence="3" id="KW-1185">Reference proteome</keyword>
<sequence>MNIEWTSDLAIGVTEIDEQHKEIFRRFDRLLTACNEGKGNEEVLKLLLFLEDYVKEHFTAEEELQKRSDYPDYPAHKSQHVSFMANVDKLTRSFRDEGATLPLVIQTNRTLADWLIQHIKRVDTAFARYLREQKAS</sequence>
<dbReference type="Pfam" id="PF01814">
    <property type="entry name" value="Hemerythrin"/>
    <property type="match status" value="1"/>
</dbReference>
<dbReference type="InterPro" id="IPR012312">
    <property type="entry name" value="Hemerythrin-like"/>
</dbReference>
<dbReference type="NCBIfam" id="NF033749">
    <property type="entry name" value="bact_hemeryth"/>
    <property type="match status" value="1"/>
</dbReference>
<reference evidence="2 3" key="1">
    <citation type="submission" date="2021-06" db="EMBL/GenBank/DDBJ databases">
        <title>Gemonas diversity in paddy soil.</title>
        <authorList>
            <person name="Liu G."/>
        </authorList>
    </citation>
    <scope>NUCLEOTIDE SEQUENCE [LARGE SCALE GENOMIC DNA]</scope>
    <source>
        <strain evidence="2 3">RG29</strain>
    </source>
</reference>
<name>A0ABX8JVK1_9BACT</name>
<evidence type="ECO:0000313" key="3">
    <source>
        <dbReference type="Proteomes" id="UP000683493"/>
    </source>
</evidence>
<dbReference type="InterPro" id="IPR050669">
    <property type="entry name" value="Hemerythrin"/>
</dbReference>
<dbReference type="PANTHER" id="PTHR37164:SF1">
    <property type="entry name" value="BACTERIOHEMERYTHRIN"/>
    <property type="match status" value="1"/>
</dbReference>
<evidence type="ECO:0000313" key="2">
    <source>
        <dbReference type="EMBL" id="QWV99450.1"/>
    </source>
</evidence>
<proteinExistence type="predicted"/>
<dbReference type="CDD" id="cd12107">
    <property type="entry name" value="Hemerythrin"/>
    <property type="match status" value="1"/>
</dbReference>
<dbReference type="PANTHER" id="PTHR37164">
    <property type="entry name" value="BACTERIOHEMERYTHRIN"/>
    <property type="match status" value="1"/>
</dbReference>
<organism evidence="2 3">
    <name type="scientific">Geomonas diazotrophica</name>
    <dbReference type="NCBI Taxonomy" id="2843197"/>
    <lineage>
        <taxon>Bacteria</taxon>
        <taxon>Pseudomonadati</taxon>
        <taxon>Thermodesulfobacteriota</taxon>
        <taxon>Desulfuromonadia</taxon>
        <taxon>Geobacterales</taxon>
        <taxon>Geobacteraceae</taxon>
        <taxon>Geomonas</taxon>
    </lineage>
</organism>
<gene>
    <name evidence="2" type="ORF">KP005_09290</name>
</gene>
<dbReference type="InterPro" id="IPR012827">
    <property type="entry name" value="Hemerythrin_metal-bd"/>
</dbReference>
<feature type="domain" description="Hemerythrin-like" evidence="1">
    <location>
        <begin position="12"/>
        <end position="127"/>
    </location>
</feature>
<dbReference type="EMBL" id="CP076724">
    <property type="protein sequence ID" value="QWV99450.1"/>
    <property type="molecule type" value="Genomic_DNA"/>
</dbReference>